<keyword evidence="4" id="KW-1185">Reference proteome</keyword>
<feature type="binding site" evidence="1">
    <location>
        <position position="189"/>
    </location>
    <ligand>
        <name>Mg(2+)</name>
        <dbReference type="ChEBI" id="CHEBI:18420"/>
        <label>1</label>
        <note>catalytic</note>
    </ligand>
</feature>
<protein>
    <recommendedName>
        <fullName evidence="5">Inositol monophosphatase</fullName>
    </recommendedName>
</protein>
<dbReference type="KEGG" id="ima:PO878_09350"/>
<gene>
    <name evidence="3" type="ORF">PO878_09350</name>
</gene>
<dbReference type="RefSeq" id="WP_272738442.1">
    <property type="nucleotide sequence ID" value="NZ_CP116942.1"/>
</dbReference>
<dbReference type="PANTHER" id="PTHR20854">
    <property type="entry name" value="INOSITOL MONOPHOSPHATASE"/>
    <property type="match status" value="1"/>
</dbReference>
<feature type="binding site" evidence="1">
    <location>
        <position position="188"/>
    </location>
    <ligand>
        <name>Mg(2+)</name>
        <dbReference type="ChEBI" id="CHEBI:18420"/>
        <label>1</label>
        <note>catalytic</note>
    </ligand>
</feature>
<dbReference type="PANTHER" id="PTHR20854:SF4">
    <property type="entry name" value="INOSITOL-1-MONOPHOSPHATASE-RELATED"/>
    <property type="match status" value="1"/>
</dbReference>
<dbReference type="GO" id="GO:0008934">
    <property type="term" value="F:inositol monophosphate 1-phosphatase activity"/>
    <property type="evidence" value="ECO:0007669"/>
    <property type="project" value="TreeGrafter"/>
</dbReference>
<dbReference type="InterPro" id="IPR000760">
    <property type="entry name" value="Inositol_monophosphatase-like"/>
</dbReference>
<name>A0AAE9YCZ2_9ACTN</name>
<dbReference type="GO" id="GO:0046872">
    <property type="term" value="F:metal ion binding"/>
    <property type="evidence" value="ECO:0007669"/>
    <property type="project" value="UniProtKB-KW"/>
</dbReference>
<comment type="cofactor">
    <cofactor evidence="1">
        <name>Mg(2+)</name>
        <dbReference type="ChEBI" id="CHEBI:18420"/>
    </cofactor>
</comment>
<keyword evidence="1" id="KW-0460">Magnesium</keyword>
<evidence type="ECO:0000313" key="4">
    <source>
        <dbReference type="Proteomes" id="UP001216390"/>
    </source>
</evidence>
<dbReference type="GO" id="GO:0006020">
    <property type="term" value="P:inositol metabolic process"/>
    <property type="evidence" value="ECO:0007669"/>
    <property type="project" value="TreeGrafter"/>
</dbReference>
<reference evidence="3" key="1">
    <citation type="submission" date="2023-01" db="EMBL/GenBank/DDBJ databases">
        <title>The diversity of Class Acidimicrobiia in South China Sea sediment environments and the proposal of Iamia marina sp. nov., a novel species of the genus Iamia.</title>
        <authorList>
            <person name="He Y."/>
            <person name="Tian X."/>
        </authorList>
    </citation>
    <scope>NUCLEOTIDE SEQUENCE</scope>
    <source>
        <strain evidence="3">DSM 19957</strain>
    </source>
</reference>
<evidence type="ECO:0000256" key="2">
    <source>
        <dbReference type="SAM" id="MobiDB-lite"/>
    </source>
</evidence>
<dbReference type="InterPro" id="IPR016181">
    <property type="entry name" value="Acyl_CoA_acyltransferase"/>
</dbReference>
<dbReference type="GO" id="GO:0007165">
    <property type="term" value="P:signal transduction"/>
    <property type="evidence" value="ECO:0007669"/>
    <property type="project" value="TreeGrafter"/>
</dbReference>
<evidence type="ECO:0008006" key="5">
    <source>
        <dbReference type="Google" id="ProtNLM"/>
    </source>
</evidence>
<evidence type="ECO:0000256" key="1">
    <source>
        <dbReference type="PIRSR" id="PIRSR600760-2"/>
    </source>
</evidence>
<feature type="binding site" evidence="1">
    <location>
        <position position="303"/>
    </location>
    <ligand>
        <name>Mg(2+)</name>
        <dbReference type="ChEBI" id="CHEBI:18420"/>
        <label>1</label>
        <note>catalytic</note>
    </ligand>
</feature>
<feature type="binding site" evidence="1">
    <location>
        <position position="168"/>
    </location>
    <ligand>
        <name>Mg(2+)</name>
        <dbReference type="ChEBI" id="CHEBI:18420"/>
        <label>1</label>
        <note>catalytic</note>
    </ligand>
</feature>
<dbReference type="PRINTS" id="PR00377">
    <property type="entry name" value="IMPHPHTASES"/>
</dbReference>
<feature type="binding site" evidence="1">
    <location>
        <position position="186"/>
    </location>
    <ligand>
        <name>Mg(2+)</name>
        <dbReference type="ChEBI" id="CHEBI:18420"/>
        <label>1</label>
        <note>catalytic</note>
    </ligand>
</feature>
<dbReference type="Gene3D" id="3.40.190.80">
    <property type="match status" value="1"/>
</dbReference>
<dbReference type="SUPFAM" id="SSF55729">
    <property type="entry name" value="Acyl-CoA N-acyltransferases (Nat)"/>
    <property type="match status" value="1"/>
</dbReference>
<keyword evidence="1" id="KW-0479">Metal-binding</keyword>
<proteinExistence type="predicted"/>
<organism evidence="3 4">
    <name type="scientific">Iamia majanohamensis</name>
    <dbReference type="NCBI Taxonomy" id="467976"/>
    <lineage>
        <taxon>Bacteria</taxon>
        <taxon>Bacillati</taxon>
        <taxon>Actinomycetota</taxon>
        <taxon>Acidimicrobiia</taxon>
        <taxon>Acidimicrobiales</taxon>
        <taxon>Iamiaceae</taxon>
        <taxon>Iamia</taxon>
    </lineage>
</organism>
<dbReference type="EMBL" id="CP116942">
    <property type="protein sequence ID" value="WCO68928.1"/>
    <property type="molecule type" value="Genomic_DNA"/>
</dbReference>
<evidence type="ECO:0000313" key="3">
    <source>
        <dbReference type="EMBL" id="WCO68928.1"/>
    </source>
</evidence>
<dbReference type="SUPFAM" id="SSF56655">
    <property type="entry name" value="Carbohydrate phosphatase"/>
    <property type="match status" value="1"/>
</dbReference>
<dbReference type="Pfam" id="PF00459">
    <property type="entry name" value="Inositol_P"/>
    <property type="match status" value="1"/>
</dbReference>
<feature type="region of interest" description="Disordered" evidence="2">
    <location>
        <begin position="230"/>
        <end position="264"/>
    </location>
</feature>
<dbReference type="Gene3D" id="3.30.540.10">
    <property type="entry name" value="Fructose-1,6-Bisphosphatase, subunit A, domain 1"/>
    <property type="match status" value="1"/>
</dbReference>
<sequence>MSVRLAGPDDLAAAQEVLGASGTALARMASRPDLRVVVAVEGGEVVGVAVVGPPRLDDDEAEVVALRGRGQDGLVAEAARQAADLGALRVRMPVGPWVPVPPAGDDLVDRFLRLAARAGLLASGTIGAAAGGPVSRKPDGSVSIDADAAADRVATEVFAELDVALLSEEHADPALARSDAPWIVVDPLDGTGNFLAGLPPWAFSAGLVAGGRVVAGFVMDMASGRRWSGAAGRGAWRDGRPIRPRPGSTTVVPTPPPGAAAPVPEGSRRLRITGCTAVDLCLVADGSAAVWHDLDRAGTHVHDVAGALGVLAGAGGVVLGPDGEDLPLRPDTGALIRFVAAADDDTARRLLAAHP</sequence>
<dbReference type="AlphaFoldDB" id="A0AAE9YCZ2"/>
<dbReference type="Proteomes" id="UP001216390">
    <property type="component" value="Chromosome"/>
</dbReference>
<accession>A0AAE9YCZ2</accession>